<gene>
    <name evidence="1" type="ORF">AN2V17_45110</name>
</gene>
<keyword evidence="2" id="KW-1185">Reference proteome</keyword>
<evidence type="ECO:0000313" key="2">
    <source>
        <dbReference type="Proteomes" id="UP001374599"/>
    </source>
</evidence>
<sequence length="65" mass="7719">MKLEILIKEYRLKKDLSIRDLEKISKINRSVISRIENNKTYYPNIYTVCKLATALKISLNDLVKY</sequence>
<reference evidence="1" key="1">
    <citation type="submission" date="2023-09" db="EMBL/GenBank/DDBJ databases">
        <title>Vallitalea sediminicola and Vallitalea maricola sp. nov., anaerobic bacteria isolated from marine sediment.</title>
        <authorList>
            <person name="Hirano S."/>
            <person name="Maeda A."/>
            <person name="Terahara T."/>
            <person name="Mori K."/>
            <person name="Hamada M."/>
            <person name="Matsumoto R."/>
            <person name="Kobayashi T."/>
        </authorList>
    </citation>
    <scope>NUCLEOTIDE SEQUENCE</scope>
    <source>
        <strain evidence="1">AN17-2</strain>
    </source>
</reference>
<accession>A0ACB5URN3</accession>
<protein>
    <submittedName>
        <fullName evidence="1">Uncharacterized protein</fullName>
    </submittedName>
</protein>
<evidence type="ECO:0000313" key="1">
    <source>
        <dbReference type="EMBL" id="GMQ65268.1"/>
    </source>
</evidence>
<proteinExistence type="predicted"/>
<dbReference type="Proteomes" id="UP001374599">
    <property type="component" value="Unassembled WGS sequence"/>
</dbReference>
<comment type="caution">
    <text evidence="1">The sequence shown here is derived from an EMBL/GenBank/DDBJ whole genome shotgun (WGS) entry which is preliminary data.</text>
</comment>
<organism evidence="1 2">
    <name type="scientific">Vallitalea maricola</name>
    <dbReference type="NCBI Taxonomy" id="3074433"/>
    <lineage>
        <taxon>Bacteria</taxon>
        <taxon>Bacillati</taxon>
        <taxon>Bacillota</taxon>
        <taxon>Clostridia</taxon>
        <taxon>Lachnospirales</taxon>
        <taxon>Vallitaleaceae</taxon>
        <taxon>Vallitalea</taxon>
    </lineage>
</organism>
<name>A0ACB5URN3_9FIRM</name>
<dbReference type="EMBL" id="BTPU01000105">
    <property type="protein sequence ID" value="GMQ65268.1"/>
    <property type="molecule type" value="Genomic_DNA"/>
</dbReference>